<dbReference type="AlphaFoldDB" id="A0A1Y2CK44"/>
<accession>A0A1Y2CK44</accession>
<feature type="region of interest" description="Disordered" evidence="1">
    <location>
        <begin position="120"/>
        <end position="151"/>
    </location>
</feature>
<dbReference type="InterPro" id="IPR029063">
    <property type="entry name" value="SAM-dependent_MTases_sf"/>
</dbReference>
<dbReference type="OrthoDB" id="2158819at2759"/>
<name>A0A1Y2CK44_9FUNG</name>
<evidence type="ECO:0000313" key="2">
    <source>
        <dbReference type="EMBL" id="ORY47356.1"/>
    </source>
</evidence>
<feature type="compositionally biased region" description="Low complexity" evidence="1">
    <location>
        <begin position="174"/>
        <end position="183"/>
    </location>
</feature>
<proteinExistence type="predicted"/>
<evidence type="ECO:0000313" key="3">
    <source>
        <dbReference type="Proteomes" id="UP000193642"/>
    </source>
</evidence>
<feature type="compositionally biased region" description="Polar residues" evidence="1">
    <location>
        <begin position="62"/>
        <end position="80"/>
    </location>
</feature>
<feature type="region of interest" description="Disordered" evidence="1">
    <location>
        <begin position="32"/>
        <end position="84"/>
    </location>
</feature>
<sequence length="626" mass="71119">MTTVRKPLRLAANVVVNESDITKSAVSPCTRYTSSTHTDKRPLLESPPSMRTLKKQRALPIRQSNGDIRDSSVQAQQHDSINMDYPSDDDLIILLSSSDSAHESDISCPANDVMIILSSSDSESVSEPSDSDSDSMPVSHAHSHTDSHSDAEIVIRLDSSDDEFAIIISDSESIRSNSSGNVSSDDEDSVYQKKPMGPRTAIFFEEVYGKYYEEDPEMTCGSHKYDFTRSPGSELQYPDNERDLMDYDEHNVQVGDFVELNWDKDGKWMARVTAVSAKGIRFVNLYLANQTYIGAVGDVLMEELLFQTSECNCYHGWLHFDSIIRIISVSYTNQLTDGYDYFAPSYYCVDDFVFSNIPPEFLTSKGTPFDLCHCPNTDNELEWTVKNTNVNQMEAHAITLAKKRTFQPGKFYSLQNVPFDFEFRGTVLDDVVEIVEFDSEADEPILVVRVFERVENTINELRWTDVLTSLVGWKEIARVSKAECFVEYWDGVSQSFAVQYNGAGRRFFIRDEEQADRYPVNLPKREMRILDAFSGTGNYSKGIADSQIGTPSCAVDSWSYAIRSYNAIHNKQIAEKQCINEFLQDAAWEARNHPEQIKESRYDLRVVVQLLLRLRILSSVYLNWIS</sequence>
<evidence type="ECO:0000256" key="1">
    <source>
        <dbReference type="SAM" id="MobiDB-lite"/>
    </source>
</evidence>
<gene>
    <name evidence="2" type="ORF">BCR33DRAFT_715087</name>
</gene>
<keyword evidence="3" id="KW-1185">Reference proteome</keyword>
<protein>
    <submittedName>
        <fullName evidence="2">Uncharacterized protein</fullName>
    </submittedName>
</protein>
<dbReference type="Proteomes" id="UP000193642">
    <property type="component" value="Unassembled WGS sequence"/>
</dbReference>
<reference evidence="2 3" key="1">
    <citation type="submission" date="2016-07" db="EMBL/GenBank/DDBJ databases">
        <title>Pervasive Adenine N6-methylation of Active Genes in Fungi.</title>
        <authorList>
            <consortium name="DOE Joint Genome Institute"/>
            <person name="Mondo S.J."/>
            <person name="Dannebaum R.O."/>
            <person name="Kuo R.C."/>
            <person name="Labutti K."/>
            <person name="Haridas S."/>
            <person name="Kuo A."/>
            <person name="Salamov A."/>
            <person name="Ahrendt S.R."/>
            <person name="Lipzen A."/>
            <person name="Sullivan W."/>
            <person name="Andreopoulos W.B."/>
            <person name="Clum A."/>
            <person name="Lindquist E."/>
            <person name="Daum C."/>
            <person name="Ramamoorthy G.K."/>
            <person name="Gryganskyi A."/>
            <person name="Culley D."/>
            <person name="Magnuson J.K."/>
            <person name="James T.Y."/>
            <person name="O'Malley M.A."/>
            <person name="Stajich J.E."/>
            <person name="Spatafora J.W."/>
            <person name="Visel A."/>
            <person name="Grigoriev I.V."/>
        </authorList>
    </citation>
    <scope>NUCLEOTIDE SEQUENCE [LARGE SCALE GENOMIC DNA]</scope>
    <source>
        <strain evidence="2 3">JEL800</strain>
    </source>
</reference>
<feature type="compositionally biased region" description="Low complexity" evidence="1">
    <location>
        <begin position="120"/>
        <end position="140"/>
    </location>
</feature>
<feature type="region of interest" description="Disordered" evidence="1">
    <location>
        <begin position="174"/>
        <end position="193"/>
    </location>
</feature>
<comment type="caution">
    <text evidence="2">The sequence shown here is derived from an EMBL/GenBank/DDBJ whole genome shotgun (WGS) entry which is preliminary data.</text>
</comment>
<dbReference type="Gene3D" id="3.40.50.150">
    <property type="entry name" value="Vaccinia Virus protein VP39"/>
    <property type="match status" value="1"/>
</dbReference>
<organism evidence="2 3">
    <name type="scientific">Rhizoclosmatium globosum</name>
    <dbReference type="NCBI Taxonomy" id="329046"/>
    <lineage>
        <taxon>Eukaryota</taxon>
        <taxon>Fungi</taxon>
        <taxon>Fungi incertae sedis</taxon>
        <taxon>Chytridiomycota</taxon>
        <taxon>Chytridiomycota incertae sedis</taxon>
        <taxon>Chytridiomycetes</taxon>
        <taxon>Chytridiales</taxon>
        <taxon>Chytriomycetaceae</taxon>
        <taxon>Rhizoclosmatium</taxon>
    </lineage>
</organism>
<dbReference type="EMBL" id="MCGO01000014">
    <property type="protein sequence ID" value="ORY47356.1"/>
    <property type="molecule type" value="Genomic_DNA"/>
</dbReference>